<keyword evidence="3" id="KW-0560">Oxidoreductase</keyword>
<dbReference type="InterPro" id="IPR051609">
    <property type="entry name" value="NmrA/Isoflavone_reductase-like"/>
</dbReference>
<organism evidence="5 6">
    <name type="scientific">Colletotrichum chlorophyti</name>
    <dbReference type="NCBI Taxonomy" id="708187"/>
    <lineage>
        <taxon>Eukaryota</taxon>
        <taxon>Fungi</taxon>
        <taxon>Dikarya</taxon>
        <taxon>Ascomycota</taxon>
        <taxon>Pezizomycotina</taxon>
        <taxon>Sordariomycetes</taxon>
        <taxon>Hypocreomycetidae</taxon>
        <taxon>Glomerellales</taxon>
        <taxon>Glomerellaceae</taxon>
        <taxon>Colletotrichum</taxon>
    </lineage>
</organism>
<keyword evidence="2" id="KW-0521">NADP</keyword>
<dbReference type="GO" id="GO:0016491">
    <property type="term" value="F:oxidoreductase activity"/>
    <property type="evidence" value="ECO:0007669"/>
    <property type="project" value="UniProtKB-KW"/>
</dbReference>
<accession>A0A1Q8RN61</accession>
<dbReference type="EMBL" id="MPGH01000155">
    <property type="protein sequence ID" value="OLN85752.1"/>
    <property type="molecule type" value="Genomic_DNA"/>
</dbReference>
<comment type="similarity">
    <text evidence="1">Belongs to the NmrA-type oxidoreductase family. Isoflavone reductase subfamily.</text>
</comment>
<evidence type="ECO:0000313" key="5">
    <source>
        <dbReference type="EMBL" id="OLN85752.1"/>
    </source>
</evidence>
<gene>
    <name evidence="5" type="ORF">CCHL11_07813</name>
</gene>
<evidence type="ECO:0000259" key="4">
    <source>
        <dbReference type="Pfam" id="PF05368"/>
    </source>
</evidence>
<evidence type="ECO:0000256" key="2">
    <source>
        <dbReference type="ARBA" id="ARBA00022857"/>
    </source>
</evidence>
<dbReference type="Proteomes" id="UP000186583">
    <property type="component" value="Unassembled WGS sequence"/>
</dbReference>
<feature type="domain" description="NmrA-like" evidence="4">
    <location>
        <begin position="2"/>
        <end position="278"/>
    </location>
</feature>
<dbReference type="STRING" id="708187.A0A1Q8RN61"/>
<evidence type="ECO:0000256" key="1">
    <source>
        <dbReference type="ARBA" id="ARBA00005725"/>
    </source>
</evidence>
<dbReference type="PANTHER" id="PTHR47706:SF4">
    <property type="entry name" value="NMRA-LIKE DOMAIN-CONTAINING PROTEIN"/>
    <property type="match status" value="1"/>
</dbReference>
<protein>
    <submittedName>
        <fullName evidence="5">Isoflavone reductase P3-like protein 1</fullName>
    </submittedName>
</protein>
<dbReference type="InterPro" id="IPR008030">
    <property type="entry name" value="NmrA-like"/>
</dbReference>
<dbReference type="OrthoDB" id="10000533at2759"/>
<sequence>MKVIAVAGGTGHVGRPIVETLARSPSFKVVVLGRKTNPDLPGFSVYIQNDYKDIEALAQILTQHNVHTVISTIQITDETASTAEVNLIRAADSSSSAKRFIASSWGSLPNENSPTSGYQEASIGQLRKTTLEWTRFAVGFFLDYYGLPHIKTHLPGMSFAVDVAHRKAAIPGTGNDPISFTYTYDVARFVAVFLDEPRWEELTVCYGERTTWNGFLKVAEQVTGQSFEVVYDSVEKLQGGEVTELPSHKAELAASPFPEPIARHLLAVLGLWAVNGQFDIQQEKSLNLKYPEIKPMRVREALLCGCGRE</sequence>
<name>A0A1Q8RN61_9PEZI</name>
<dbReference type="Pfam" id="PF05368">
    <property type="entry name" value="NmrA"/>
    <property type="match status" value="1"/>
</dbReference>
<keyword evidence="6" id="KW-1185">Reference proteome</keyword>
<dbReference type="InterPro" id="IPR036291">
    <property type="entry name" value="NAD(P)-bd_dom_sf"/>
</dbReference>
<proteinExistence type="inferred from homology"/>
<evidence type="ECO:0000256" key="3">
    <source>
        <dbReference type="ARBA" id="ARBA00023002"/>
    </source>
</evidence>
<dbReference type="SUPFAM" id="SSF51735">
    <property type="entry name" value="NAD(P)-binding Rossmann-fold domains"/>
    <property type="match status" value="1"/>
</dbReference>
<dbReference type="Gene3D" id="3.90.25.10">
    <property type="entry name" value="UDP-galactose 4-epimerase, domain 1"/>
    <property type="match status" value="1"/>
</dbReference>
<dbReference type="PANTHER" id="PTHR47706">
    <property type="entry name" value="NMRA-LIKE FAMILY PROTEIN"/>
    <property type="match status" value="1"/>
</dbReference>
<evidence type="ECO:0000313" key="6">
    <source>
        <dbReference type="Proteomes" id="UP000186583"/>
    </source>
</evidence>
<comment type="caution">
    <text evidence="5">The sequence shown here is derived from an EMBL/GenBank/DDBJ whole genome shotgun (WGS) entry which is preliminary data.</text>
</comment>
<dbReference type="AlphaFoldDB" id="A0A1Q8RN61"/>
<dbReference type="Gene3D" id="3.40.50.720">
    <property type="entry name" value="NAD(P)-binding Rossmann-like Domain"/>
    <property type="match status" value="1"/>
</dbReference>
<reference evidence="5 6" key="1">
    <citation type="submission" date="2016-11" db="EMBL/GenBank/DDBJ databases">
        <title>Draft Genome Assembly of Colletotrichum chlorophyti a pathogen of herbaceous plants.</title>
        <authorList>
            <person name="Gan P."/>
            <person name="Narusaka M."/>
            <person name="Tsushima A."/>
            <person name="Narusaka Y."/>
            <person name="Takano Y."/>
            <person name="Shirasu K."/>
        </authorList>
    </citation>
    <scope>NUCLEOTIDE SEQUENCE [LARGE SCALE GENOMIC DNA]</scope>
    <source>
        <strain evidence="5 6">NTL11</strain>
    </source>
</reference>